<dbReference type="AlphaFoldDB" id="A0AA37SPT7"/>
<dbReference type="Pfam" id="PF01281">
    <property type="entry name" value="Ribosomal_L9_N"/>
    <property type="match status" value="1"/>
</dbReference>
<evidence type="ECO:0000256" key="4">
    <source>
        <dbReference type="ARBA" id="ARBA00022980"/>
    </source>
</evidence>
<comment type="function">
    <text evidence="7">Binds to the 23S rRNA.</text>
</comment>
<dbReference type="InterPro" id="IPR020594">
    <property type="entry name" value="Ribosomal_bL9_bac/chp"/>
</dbReference>
<dbReference type="GO" id="GO:0019843">
    <property type="term" value="F:rRNA binding"/>
    <property type="evidence" value="ECO:0007669"/>
    <property type="project" value="UniProtKB-UniRule"/>
</dbReference>
<evidence type="ECO:0000256" key="5">
    <source>
        <dbReference type="ARBA" id="ARBA00023274"/>
    </source>
</evidence>
<comment type="similarity">
    <text evidence="1 7">Belongs to the bacterial ribosomal protein bL9 family.</text>
</comment>
<dbReference type="SUPFAM" id="SSF55658">
    <property type="entry name" value="L9 N-domain-like"/>
    <property type="match status" value="1"/>
</dbReference>
<dbReference type="HAMAP" id="MF_00503">
    <property type="entry name" value="Ribosomal_bL9"/>
    <property type="match status" value="1"/>
</dbReference>
<name>A0AA37SPT7_9BACT</name>
<dbReference type="PANTHER" id="PTHR21368">
    <property type="entry name" value="50S RIBOSOMAL PROTEIN L9"/>
    <property type="match status" value="1"/>
</dbReference>
<evidence type="ECO:0000259" key="8">
    <source>
        <dbReference type="Pfam" id="PF01281"/>
    </source>
</evidence>
<evidence type="ECO:0000256" key="6">
    <source>
        <dbReference type="ARBA" id="ARBA00035292"/>
    </source>
</evidence>
<evidence type="ECO:0000256" key="1">
    <source>
        <dbReference type="ARBA" id="ARBA00010605"/>
    </source>
</evidence>
<dbReference type="GO" id="GO:1990904">
    <property type="term" value="C:ribonucleoprotein complex"/>
    <property type="evidence" value="ECO:0007669"/>
    <property type="project" value="UniProtKB-KW"/>
</dbReference>
<sequence length="149" mass="16478">MNIILLTDIDNLGDKHSIVTVKNGYGRNYLIPRGLGLIANAQNKGKLNDIIAKEEAERAARLSEFQEIAQKLKDVTLTIPAKSGTSGKIFGSVTNLQIANKLKEEQDVDVERRRIVLPEDIKTLGKYTAVLNLHPQVDAKVDFEVVKAD</sequence>
<protein>
    <recommendedName>
        <fullName evidence="6 7">Large ribosomal subunit protein bL9</fullName>
    </recommendedName>
</protein>
<gene>
    <name evidence="7 10" type="primary">rplI</name>
    <name evidence="10" type="ORF">GCM10007940_31720</name>
</gene>
<keyword evidence="3 7" id="KW-0694">RNA-binding</keyword>
<dbReference type="GO" id="GO:0003735">
    <property type="term" value="F:structural constituent of ribosome"/>
    <property type="evidence" value="ECO:0007669"/>
    <property type="project" value="InterPro"/>
</dbReference>
<dbReference type="InterPro" id="IPR009027">
    <property type="entry name" value="Ribosomal_bL9/RNase_H1_N"/>
</dbReference>
<keyword evidence="11" id="KW-1185">Reference proteome</keyword>
<evidence type="ECO:0000256" key="3">
    <source>
        <dbReference type="ARBA" id="ARBA00022884"/>
    </source>
</evidence>
<evidence type="ECO:0000259" key="9">
    <source>
        <dbReference type="Pfam" id="PF03948"/>
    </source>
</evidence>
<dbReference type="InterPro" id="IPR020069">
    <property type="entry name" value="Ribosomal_bL9_C"/>
</dbReference>
<dbReference type="InterPro" id="IPR036935">
    <property type="entry name" value="Ribosomal_bL9_N_sf"/>
</dbReference>
<accession>A0AA37SPT7</accession>
<feature type="domain" description="Large ribosomal subunit protein bL9 C-terminal" evidence="9">
    <location>
        <begin position="64"/>
        <end position="146"/>
    </location>
</feature>
<dbReference type="GO" id="GO:0005840">
    <property type="term" value="C:ribosome"/>
    <property type="evidence" value="ECO:0007669"/>
    <property type="project" value="UniProtKB-KW"/>
</dbReference>
<evidence type="ECO:0000256" key="2">
    <source>
        <dbReference type="ARBA" id="ARBA00022730"/>
    </source>
</evidence>
<keyword evidence="4 7" id="KW-0689">Ribosomal protein</keyword>
<dbReference type="Gene3D" id="3.10.430.100">
    <property type="entry name" value="Ribosomal protein L9, C-terminal domain"/>
    <property type="match status" value="1"/>
</dbReference>
<reference evidence="10" key="2">
    <citation type="submission" date="2023-01" db="EMBL/GenBank/DDBJ databases">
        <title>Draft genome sequence of Portibacter lacus strain NBRC 108769.</title>
        <authorList>
            <person name="Sun Q."/>
            <person name="Mori K."/>
        </authorList>
    </citation>
    <scope>NUCLEOTIDE SEQUENCE</scope>
    <source>
        <strain evidence="10">NBRC 108769</strain>
    </source>
</reference>
<evidence type="ECO:0000313" key="10">
    <source>
        <dbReference type="EMBL" id="GLR18556.1"/>
    </source>
</evidence>
<reference evidence="10" key="1">
    <citation type="journal article" date="2014" name="Int. J. Syst. Evol. Microbiol.">
        <title>Complete genome sequence of Corynebacterium casei LMG S-19264T (=DSM 44701T), isolated from a smear-ripened cheese.</title>
        <authorList>
            <consortium name="US DOE Joint Genome Institute (JGI-PGF)"/>
            <person name="Walter F."/>
            <person name="Albersmeier A."/>
            <person name="Kalinowski J."/>
            <person name="Ruckert C."/>
        </authorList>
    </citation>
    <scope>NUCLEOTIDE SEQUENCE</scope>
    <source>
        <strain evidence="10">NBRC 108769</strain>
    </source>
</reference>
<dbReference type="GO" id="GO:0006412">
    <property type="term" value="P:translation"/>
    <property type="evidence" value="ECO:0007669"/>
    <property type="project" value="UniProtKB-UniRule"/>
</dbReference>
<dbReference type="InterPro" id="IPR000244">
    <property type="entry name" value="Ribosomal_bL9"/>
</dbReference>
<keyword evidence="5 7" id="KW-0687">Ribonucleoprotein</keyword>
<dbReference type="EMBL" id="BSOH01000021">
    <property type="protein sequence ID" value="GLR18556.1"/>
    <property type="molecule type" value="Genomic_DNA"/>
</dbReference>
<keyword evidence="2 7" id="KW-0699">rRNA-binding</keyword>
<proteinExistence type="inferred from homology"/>
<organism evidence="10 11">
    <name type="scientific">Portibacter lacus</name>
    <dbReference type="NCBI Taxonomy" id="1099794"/>
    <lineage>
        <taxon>Bacteria</taxon>
        <taxon>Pseudomonadati</taxon>
        <taxon>Bacteroidota</taxon>
        <taxon>Saprospiria</taxon>
        <taxon>Saprospirales</taxon>
        <taxon>Haliscomenobacteraceae</taxon>
        <taxon>Portibacter</taxon>
    </lineage>
</organism>
<dbReference type="InterPro" id="IPR020070">
    <property type="entry name" value="Ribosomal_bL9_N"/>
</dbReference>
<dbReference type="Proteomes" id="UP001156666">
    <property type="component" value="Unassembled WGS sequence"/>
</dbReference>
<evidence type="ECO:0000313" key="11">
    <source>
        <dbReference type="Proteomes" id="UP001156666"/>
    </source>
</evidence>
<evidence type="ECO:0000256" key="7">
    <source>
        <dbReference type="HAMAP-Rule" id="MF_00503"/>
    </source>
</evidence>
<dbReference type="RefSeq" id="WP_235294321.1">
    <property type="nucleotide sequence ID" value="NZ_BSOH01000021.1"/>
</dbReference>
<dbReference type="NCBIfam" id="TIGR00158">
    <property type="entry name" value="L9"/>
    <property type="match status" value="1"/>
</dbReference>
<dbReference type="InterPro" id="IPR036791">
    <property type="entry name" value="Ribosomal_bL9_C_sf"/>
</dbReference>
<dbReference type="Gene3D" id="3.40.5.10">
    <property type="entry name" value="Ribosomal protein L9, N-terminal domain"/>
    <property type="match status" value="1"/>
</dbReference>
<feature type="domain" description="Ribosomal protein L9" evidence="8">
    <location>
        <begin position="1"/>
        <end position="44"/>
    </location>
</feature>
<dbReference type="SUPFAM" id="SSF55653">
    <property type="entry name" value="Ribosomal protein L9 C-domain"/>
    <property type="match status" value="1"/>
</dbReference>
<comment type="caution">
    <text evidence="10">The sequence shown here is derived from an EMBL/GenBank/DDBJ whole genome shotgun (WGS) entry which is preliminary data.</text>
</comment>
<dbReference type="Pfam" id="PF03948">
    <property type="entry name" value="Ribosomal_L9_C"/>
    <property type="match status" value="1"/>
</dbReference>